<evidence type="ECO:0000313" key="3">
    <source>
        <dbReference type="EMBL" id="OHT14619.1"/>
    </source>
</evidence>
<accession>A0A1J4KTN4</accession>
<feature type="coiled-coil region" evidence="1">
    <location>
        <begin position="476"/>
        <end position="518"/>
    </location>
</feature>
<dbReference type="VEuPathDB" id="TrichDB:TRFO_14903"/>
<sequence length="703" mass="80923">MEEESNEPQENIVEDSNNEAVEVYTEEASAEQLPETEDSSEPIVIRKLPTGYEESQEVFVQQKVEEDPIFHKANEPSIPQVSEGETPEEVFDASAEISIVVKRPVDENGQELFNEYQTPSPFSADQPLEEQTDESAQLKTQQEEYDDEPTLLDNSSYRIVEPPEYVHEPTYEHTSETHQGDENYSDEDRIKEPEQSFGRQLQSPRRRYRVKDDSPSSSAFAEAGGGTAYQKIKFVVHEPNSPTIESQPDYASASSKQPIMISEPSSPREITPPRYLLQEPLSPSSATDQQLCEFNENNIDGLSKTPPRKPPAPHRIGKQKLVNTAPAVSESSPSAYHGQAIIQTPVVITPPTSNSARPSPRGNRPSPYPRKRSSTSGHGQAVVYSPPIYKHVEPTNELQRLKEKAKREEPLTGASIELLQELLYILNQERKNLAREHRYKEGLKYNTVIAHVNKYILQAQKLENQVKQQELFSPIKKDFEEQLARFDNETKALERGLIEKQKQQRETLVRNHQIERDEFDARWASSKKQRIYNKSTTTLIQLRRQLNFLLVQSRFDEAEEVQKIIKERMKSEAQDHHEIMQRDFDESLALLKNKQKEEIITFEENCEVQSQKLRQDREKLRRGYLNRQLKLRVKEEMLNDPDKLWAHAQKDMLDEAVKNSAKNSTNLPPTRIKSEEIEEKDVTVLELPPLDNRRKQRSGKVSE</sequence>
<name>A0A1J4KTN4_9EUKA</name>
<keyword evidence="4" id="KW-1185">Reference proteome</keyword>
<feature type="compositionally biased region" description="Basic and acidic residues" evidence="2">
    <location>
        <begin position="164"/>
        <end position="194"/>
    </location>
</feature>
<evidence type="ECO:0000313" key="4">
    <source>
        <dbReference type="Proteomes" id="UP000179807"/>
    </source>
</evidence>
<gene>
    <name evidence="3" type="ORF">TRFO_14903</name>
</gene>
<dbReference type="AlphaFoldDB" id="A0A1J4KTN4"/>
<dbReference type="RefSeq" id="XP_068367755.1">
    <property type="nucleotide sequence ID" value="XM_068498084.1"/>
</dbReference>
<feature type="region of interest" description="Disordered" evidence="2">
    <location>
        <begin position="110"/>
        <end position="227"/>
    </location>
</feature>
<evidence type="ECO:0000256" key="2">
    <source>
        <dbReference type="SAM" id="MobiDB-lite"/>
    </source>
</evidence>
<dbReference type="PANTHER" id="PTHR47026">
    <property type="entry name" value="PIGMENTOSA GTPASE REGULATOR-LIKE PROTEIN, PUTATIVE-RELATED"/>
    <property type="match status" value="1"/>
</dbReference>
<feature type="region of interest" description="Disordered" evidence="2">
    <location>
        <begin position="239"/>
        <end position="273"/>
    </location>
</feature>
<feature type="region of interest" description="Disordered" evidence="2">
    <location>
        <begin position="297"/>
        <end position="383"/>
    </location>
</feature>
<feature type="compositionally biased region" description="Acidic residues" evidence="2">
    <location>
        <begin position="1"/>
        <end position="17"/>
    </location>
</feature>
<protein>
    <submittedName>
        <fullName evidence="3">Uncharacterized protein</fullName>
    </submittedName>
</protein>
<dbReference type="GeneID" id="94832788"/>
<evidence type="ECO:0000256" key="1">
    <source>
        <dbReference type="SAM" id="Coils"/>
    </source>
</evidence>
<feature type="region of interest" description="Disordered" evidence="2">
    <location>
        <begin position="1"/>
        <end position="43"/>
    </location>
</feature>
<comment type="caution">
    <text evidence="3">The sequence shown here is derived from an EMBL/GenBank/DDBJ whole genome shotgun (WGS) entry which is preliminary data.</text>
</comment>
<dbReference type="OrthoDB" id="10674460at2759"/>
<feature type="region of interest" description="Disordered" evidence="2">
    <location>
        <begin position="656"/>
        <end position="675"/>
    </location>
</feature>
<keyword evidence="1" id="KW-0175">Coiled coil</keyword>
<dbReference type="PANTHER" id="PTHR47026:SF2">
    <property type="entry name" value="FLAGELLAR ASSOCIATED PROTEIN"/>
    <property type="match status" value="1"/>
</dbReference>
<dbReference type="EMBL" id="MLAK01000335">
    <property type="protein sequence ID" value="OHT14619.1"/>
    <property type="molecule type" value="Genomic_DNA"/>
</dbReference>
<reference evidence="3" key="1">
    <citation type="submission" date="2016-10" db="EMBL/GenBank/DDBJ databases">
        <authorList>
            <person name="Benchimol M."/>
            <person name="Almeida L.G."/>
            <person name="Vasconcelos A.T."/>
            <person name="Perreira-Neves A."/>
            <person name="Rosa I.A."/>
            <person name="Tasca T."/>
            <person name="Bogo M.R."/>
            <person name="de Souza W."/>
        </authorList>
    </citation>
    <scope>NUCLEOTIDE SEQUENCE [LARGE SCALE GENOMIC DNA]</scope>
    <source>
        <strain evidence="3">K</strain>
    </source>
</reference>
<dbReference type="Proteomes" id="UP000179807">
    <property type="component" value="Unassembled WGS sequence"/>
</dbReference>
<feature type="region of interest" description="Disordered" evidence="2">
    <location>
        <begin position="70"/>
        <end position="92"/>
    </location>
</feature>
<feature type="compositionally biased region" description="Acidic residues" evidence="2">
    <location>
        <begin position="24"/>
        <end position="40"/>
    </location>
</feature>
<proteinExistence type="predicted"/>
<organism evidence="3 4">
    <name type="scientific">Tritrichomonas foetus</name>
    <dbReference type="NCBI Taxonomy" id="1144522"/>
    <lineage>
        <taxon>Eukaryota</taxon>
        <taxon>Metamonada</taxon>
        <taxon>Parabasalia</taxon>
        <taxon>Tritrichomonadida</taxon>
        <taxon>Tritrichomonadidae</taxon>
        <taxon>Tritrichomonas</taxon>
    </lineage>
</organism>